<reference evidence="1" key="1">
    <citation type="submission" date="2023-09" db="EMBL/GenBank/DDBJ databases">
        <title>Demequina sp. a novel bacteria isolated from Capsicum annuum.</title>
        <authorList>
            <person name="Humaira Z."/>
            <person name="Lee J."/>
            <person name="Cho D."/>
        </authorList>
    </citation>
    <scope>NUCLEOTIDE SEQUENCE</scope>
    <source>
        <strain evidence="1">PMTSA13</strain>
    </source>
</reference>
<dbReference type="RefSeq" id="WP_313541620.1">
    <property type="nucleotide sequence ID" value="NZ_CP134880.1"/>
</dbReference>
<proteinExistence type="predicted"/>
<dbReference type="AlphaFoldDB" id="A0AA96FD25"/>
<dbReference type="EMBL" id="CP134880">
    <property type="protein sequence ID" value="WNM26090.1"/>
    <property type="molecule type" value="Genomic_DNA"/>
</dbReference>
<dbReference type="Proteomes" id="UP001303408">
    <property type="component" value="Chromosome"/>
</dbReference>
<evidence type="ECO:0008006" key="2">
    <source>
        <dbReference type="Google" id="ProtNLM"/>
    </source>
</evidence>
<dbReference type="KEGG" id="dcp:RN607_07730"/>
<accession>A0AA96FD25</accession>
<organism evidence="1">
    <name type="scientific">Demequina capsici</name>
    <dbReference type="NCBI Taxonomy" id="3075620"/>
    <lineage>
        <taxon>Bacteria</taxon>
        <taxon>Bacillati</taxon>
        <taxon>Actinomycetota</taxon>
        <taxon>Actinomycetes</taxon>
        <taxon>Micrococcales</taxon>
        <taxon>Demequinaceae</taxon>
        <taxon>Demequina</taxon>
    </lineage>
</organism>
<evidence type="ECO:0000313" key="1">
    <source>
        <dbReference type="EMBL" id="WNM26090.1"/>
    </source>
</evidence>
<name>A0AA96FD25_9MICO</name>
<gene>
    <name evidence="1" type="ORF">RN607_07730</name>
</gene>
<sequence>MFEQVRDDRLAAARAALKEVEARVGVARDVSERAWRVDEQWRMLLPEGLPRGRVVSVSGSTSLLLALAGQASRQGAWSAAVGMPSVGVVAAARRGMDLSRLALVPEPGMQAAAVIGLCLEGVDVVMAGERLVLSESDRRRLASRAREQDALMLSVGPWPGAELSLSVERVRWSGLGAGDGRLRGREATVAVSGRRLGSVRRVRIDLDVDRSVAPAWVRDAGAREEVA</sequence>
<protein>
    <recommendedName>
        <fullName evidence="2">Protein ImuA</fullName>
    </recommendedName>
</protein>